<dbReference type="Pfam" id="PF14155">
    <property type="entry name" value="DUF4307"/>
    <property type="match status" value="1"/>
</dbReference>
<evidence type="ECO:0000256" key="1">
    <source>
        <dbReference type="SAM" id="Phobius"/>
    </source>
</evidence>
<keyword evidence="1" id="KW-0472">Membrane</keyword>
<dbReference type="InterPro" id="IPR025443">
    <property type="entry name" value="DUF4307"/>
</dbReference>
<accession>A0A853DCL6</accession>
<comment type="caution">
    <text evidence="2">The sequence shown here is derived from an EMBL/GenBank/DDBJ whole genome shotgun (WGS) entry which is preliminary data.</text>
</comment>
<gene>
    <name evidence="2" type="ORF">HNR15_000702</name>
</gene>
<name>A0A853DCL6_9MICO</name>
<keyword evidence="3" id="KW-1185">Reference proteome</keyword>
<proteinExistence type="predicted"/>
<reference evidence="2 3" key="1">
    <citation type="submission" date="2020-07" db="EMBL/GenBank/DDBJ databases">
        <title>Sequencing the genomes of 1000 actinobacteria strains.</title>
        <authorList>
            <person name="Klenk H.-P."/>
        </authorList>
    </citation>
    <scope>NUCLEOTIDE SEQUENCE [LARGE SCALE GENOMIC DNA]</scope>
    <source>
        <strain evidence="2 3">DSM 29531</strain>
    </source>
</reference>
<dbReference type="Proteomes" id="UP000571817">
    <property type="component" value="Unassembled WGS sequence"/>
</dbReference>
<organism evidence="2 3">
    <name type="scientific">Allobranchiibius huperziae</name>
    <dbReference type="NCBI Taxonomy" id="1874116"/>
    <lineage>
        <taxon>Bacteria</taxon>
        <taxon>Bacillati</taxon>
        <taxon>Actinomycetota</taxon>
        <taxon>Actinomycetes</taxon>
        <taxon>Micrococcales</taxon>
        <taxon>Dermacoccaceae</taxon>
        <taxon>Allobranchiibius</taxon>
    </lineage>
</organism>
<evidence type="ECO:0000313" key="2">
    <source>
        <dbReference type="EMBL" id="NYJ73739.1"/>
    </source>
</evidence>
<dbReference type="EMBL" id="JACCFW010000001">
    <property type="protein sequence ID" value="NYJ73739.1"/>
    <property type="molecule type" value="Genomic_DNA"/>
</dbReference>
<evidence type="ECO:0000313" key="3">
    <source>
        <dbReference type="Proteomes" id="UP000571817"/>
    </source>
</evidence>
<evidence type="ECO:0008006" key="4">
    <source>
        <dbReference type="Google" id="ProtNLM"/>
    </source>
</evidence>
<keyword evidence="1" id="KW-0812">Transmembrane</keyword>
<feature type="transmembrane region" description="Helical" evidence="1">
    <location>
        <begin position="12"/>
        <end position="33"/>
    </location>
</feature>
<dbReference type="AlphaFoldDB" id="A0A853DCL6"/>
<protein>
    <recommendedName>
        <fullName evidence="4">DUF4307 domain-containing protein</fullName>
    </recommendedName>
</protein>
<dbReference type="RefSeq" id="WP_179479168.1">
    <property type="nucleotide sequence ID" value="NZ_JACCFW010000001.1"/>
</dbReference>
<sequence length="120" mass="13164">MPIPRPAPGQGKWWLIGTLGVLVMSAFAIWFGIAATRGVQWSDAGHDIVSDTRVQVTFDVINQNGKPVSCTIEAQDNEHSQVGVTTVDLPATRKDVVRYIRTVRTVTRAVTGTVDSCHYR</sequence>
<keyword evidence="1" id="KW-1133">Transmembrane helix</keyword>